<proteinExistence type="predicted"/>
<organism evidence="4 5">
    <name type="scientific">Zygosaccharomyces mellis</name>
    <dbReference type="NCBI Taxonomy" id="42258"/>
    <lineage>
        <taxon>Eukaryota</taxon>
        <taxon>Fungi</taxon>
        <taxon>Dikarya</taxon>
        <taxon>Ascomycota</taxon>
        <taxon>Saccharomycotina</taxon>
        <taxon>Saccharomycetes</taxon>
        <taxon>Saccharomycetales</taxon>
        <taxon>Saccharomycetaceae</taxon>
        <taxon>Zygosaccharomyces</taxon>
    </lineage>
</organism>
<keyword evidence="5" id="KW-1185">Reference proteome</keyword>
<accession>A0A4C2EHN5</accession>
<evidence type="ECO:0000256" key="2">
    <source>
        <dbReference type="ARBA" id="ARBA00022679"/>
    </source>
</evidence>
<dbReference type="InterPro" id="IPR016852">
    <property type="entry name" value="SET_MeTrfase"/>
</dbReference>
<name>A0A4C2EHN5_9SACH</name>
<dbReference type="Gene3D" id="3.90.1410.10">
    <property type="entry name" value="set domain protein methyltransferase, domain 1"/>
    <property type="match status" value="1"/>
</dbReference>
<keyword evidence="2" id="KW-0808">Transferase</keyword>
<keyword evidence="3" id="KW-0949">S-adenosyl-L-methionine</keyword>
<evidence type="ECO:0000313" key="5">
    <source>
        <dbReference type="Proteomes" id="UP000301737"/>
    </source>
</evidence>
<dbReference type="PANTHER" id="PTHR13271:SF47">
    <property type="entry name" value="ACTIN-HISTIDINE N-METHYLTRANSFERASE"/>
    <property type="match status" value="1"/>
</dbReference>
<dbReference type="EMBL" id="BIMX01000033">
    <property type="protein sequence ID" value="GCF01449.1"/>
    <property type="molecule type" value="Genomic_DNA"/>
</dbReference>
<dbReference type="AlphaFoldDB" id="A0A4C2EHN5"/>
<comment type="caution">
    <text evidence="4">The sequence shown here is derived from an EMBL/GenBank/DDBJ whole genome shotgun (WGS) entry which is preliminary data.</text>
</comment>
<dbReference type="GO" id="GO:0032259">
    <property type="term" value="P:methylation"/>
    <property type="evidence" value="ECO:0007669"/>
    <property type="project" value="UniProtKB-KW"/>
</dbReference>
<reference evidence="4 5" key="1">
    <citation type="submission" date="2019-01" db="EMBL/GenBank/DDBJ databases">
        <title>Draft Genome Sequencing of Zygosaccharomyces mellis Ca-7.</title>
        <authorList>
            <person name="Shiwa Y."/>
            <person name="Kanesaki Y."/>
            <person name="Ishige T."/>
            <person name="Mura K."/>
            <person name="Hori T."/>
            <person name="Tamura T."/>
        </authorList>
    </citation>
    <scope>NUCLEOTIDE SEQUENCE [LARGE SCALE GENOMIC DNA]</scope>
    <source>
        <strain evidence="4 5">Ca-7</strain>
    </source>
</reference>
<dbReference type="GO" id="GO:0016279">
    <property type="term" value="F:protein-lysine N-methyltransferase activity"/>
    <property type="evidence" value="ECO:0007669"/>
    <property type="project" value="TreeGrafter"/>
</dbReference>
<protein>
    <submittedName>
        <fullName evidence="4">Uncharacterized protein</fullName>
    </submittedName>
</protein>
<dbReference type="SUPFAM" id="SSF82199">
    <property type="entry name" value="SET domain"/>
    <property type="match status" value="1"/>
</dbReference>
<evidence type="ECO:0000256" key="3">
    <source>
        <dbReference type="ARBA" id="ARBA00022691"/>
    </source>
</evidence>
<dbReference type="InterPro" id="IPR046341">
    <property type="entry name" value="SET_dom_sf"/>
</dbReference>
<sequence length="374" mass="43475">MENKIACLTKWLNDNGRFQLSTNVGASENDVSGRNVTLSSGIIRQNELIISVPSACQLNFHTVLYHISKFNSSIRIPNDTERVETNTTRDNKLDPRYRAYGILNLDFLLNMSSFQLLELYILAEWVLLPLWSENQVESFWEPYFAIWPSQDELKSFPAIWRCSKRSKYKDLLNTLPTASRNHMLRISNLIQNDWQTILPILNTWNDIFQPPLSLEDQFEKYLHIYRIINSRCLYTEVPLKKDDILSKFTMVPFVDFLNHTQDIDLHCYPKVNLRDRGSHGLGSFGVYCGSQIYKTVGEEILLNYGPHSNDFLINEYGFVMPNNKWNYIDITPEITTMVENPQIQIFLENNGYWGDYTVNAEGPSYRIIGGLRNS</sequence>
<evidence type="ECO:0000256" key="1">
    <source>
        <dbReference type="ARBA" id="ARBA00022603"/>
    </source>
</evidence>
<dbReference type="PIRSF" id="PIRSF027158">
    <property type="entry name" value="Lys_MTase_YDR198C_prd"/>
    <property type="match status" value="1"/>
</dbReference>
<dbReference type="InterPro" id="IPR050600">
    <property type="entry name" value="SETD3_SETD6_MTase"/>
</dbReference>
<gene>
    <name evidence="4" type="ORF">ZYGM_000464</name>
</gene>
<dbReference type="Proteomes" id="UP000301737">
    <property type="component" value="Unassembled WGS sequence"/>
</dbReference>
<evidence type="ECO:0000313" key="4">
    <source>
        <dbReference type="EMBL" id="GCF01449.1"/>
    </source>
</evidence>
<dbReference type="PANTHER" id="PTHR13271">
    <property type="entry name" value="UNCHARACTERIZED PUTATIVE METHYLTRANSFERASE"/>
    <property type="match status" value="1"/>
</dbReference>
<dbReference type="OrthoDB" id="341421at2759"/>
<keyword evidence="1" id="KW-0489">Methyltransferase</keyword>